<feature type="transmembrane region" description="Helical" evidence="1">
    <location>
        <begin position="16"/>
        <end position="35"/>
    </location>
</feature>
<accession>A0ABR7W410</accession>
<dbReference type="PANTHER" id="PTHR21180">
    <property type="entry name" value="ENDONUCLEASE/EXONUCLEASE/PHOSPHATASE FAMILY DOMAIN-CONTAINING PROTEIN 1"/>
    <property type="match status" value="1"/>
</dbReference>
<dbReference type="InterPro" id="IPR010994">
    <property type="entry name" value="RuvA_2-like"/>
</dbReference>
<dbReference type="Gene3D" id="1.10.150.280">
    <property type="entry name" value="AF1531-like domain"/>
    <property type="match status" value="2"/>
</dbReference>
<keyword evidence="3" id="KW-1185">Reference proteome</keyword>
<evidence type="ECO:0000256" key="1">
    <source>
        <dbReference type="SAM" id="Phobius"/>
    </source>
</evidence>
<keyword evidence="1" id="KW-1133">Transmembrane helix</keyword>
<dbReference type="Proteomes" id="UP000651837">
    <property type="component" value="Unassembled WGS sequence"/>
</dbReference>
<dbReference type="InterPro" id="IPR051675">
    <property type="entry name" value="Endo/Exo/Phosphatase_dom_1"/>
</dbReference>
<comment type="caution">
    <text evidence="2">The sequence shown here is derived from an EMBL/GenBank/DDBJ whole genome shotgun (WGS) entry which is preliminary data.</text>
</comment>
<proteinExistence type="predicted"/>
<keyword evidence="1" id="KW-0812">Transmembrane</keyword>
<dbReference type="Pfam" id="PF12836">
    <property type="entry name" value="HHH_3"/>
    <property type="match status" value="2"/>
</dbReference>
<dbReference type="SUPFAM" id="SSF47781">
    <property type="entry name" value="RuvA domain 2-like"/>
    <property type="match status" value="3"/>
</dbReference>
<sequence>MKNMKSHFSFSKQEKSGIFFLLLIIVVLQVVFYLVKNASHTLEPSLTIDRETQEKLDSLKLVTLQKDSTRLFPFNPNYISDHKGYTLGMTPEEIDRLHAYRKKNSYVNSVEEFQKVTGVPDSLLKRMAPYFKFPEWVNRNTTRKTVSRTADIVDNKNNQHRIVGEIGVKDLNSVTASELKSIYGIGDKLSERIIKFRNRLGGFLVNEQLYDVYGLEPEVVERTLVRFQVLKKPDIEKININTASAKKLSKLVYIQNNVANSIIDYRNAKGSIDSFDELLNIENFPIEKIDRIKLYLAL</sequence>
<gene>
    <name evidence="2" type="ORF">HZY62_20125</name>
</gene>
<keyword evidence="1" id="KW-0472">Membrane</keyword>
<protein>
    <submittedName>
        <fullName evidence="2">Helix-hairpin-helix domain-containing protein</fullName>
    </submittedName>
</protein>
<name>A0ABR7W410_9FLAO</name>
<reference evidence="2 3" key="1">
    <citation type="submission" date="2020-07" db="EMBL/GenBank/DDBJ databases">
        <title>The draft genome sequence of Maribacter polysiphoniae KCTC 22021.</title>
        <authorList>
            <person name="Mu L."/>
        </authorList>
    </citation>
    <scope>NUCLEOTIDE SEQUENCE [LARGE SCALE GENOMIC DNA]</scope>
    <source>
        <strain evidence="2 3">KCTC 22021</strain>
    </source>
</reference>
<evidence type="ECO:0000313" key="2">
    <source>
        <dbReference type="EMBL" id="MBD1262909.1"/>
    </source>
</evidence>
<dbReference type="PANTHER" id="PTHR21180:SF32">
    <property type="entry name" value="ENDONUCLEASE_EXONUCLEASE_PHOSPHATASE FAMILY DOMAIN-CONTAINING PROTEIN 1"/>
    <property type="match status" value="1"/>
</dbReference>
<organism evidence="2 3">
    <name type="scientific">Maribacter polysiphoniae</name>
    <dbReference type="NCBI Taxonomy" id="429344"/>
    <lineage>
        <taxon>Bacteria</taxon>
        <taxon>Pseudomonadati</taxon>
        <taxon>Bacteroidota</taxon>
        <taxon>Flavobacteriia</taxon>
        <taxon>Flavobacteriales</taxon>
        <taxon>Flavobacteriaceae</taxon>
        <taxon>Maribacter</taxon>
    </lineage>
</organism>
<evidence type="ECO:0000313" key="3">
    <source>
        <dbReference type="Proteomes" id="UP000651837"/>
    </source>
</evidence>
<dbReference type="EMBL" id="JACWLN010000015">
    <property type="protein sequence ID" value="MBD1262909.1"/>
    <property type="molecule type" value="Genomic_DNA"/>
</dbReference>